<gene>
    <name evidence="1" type="ORF">POPTR_005G048300</name>
</gene>
<dbReference type="AlphaFoldDB" id="U5GE78"/>
<evidence type="ECO:0000313" key="2">
    <source>
        <dbReference type="Proteomes" id="UP000006729"/>
    </source>
</evidence>
<evidence type="ECO:0008006" key="3">
    <source>
        <dbReference type="Google" id="ProtNLM"/>
    </source>
</evidence>
<keyword evidence="2" id="KW-1185">Reference proteome</keyword>
<dbReference type="HOGENOM" id="CLU_2417363_0_0_1"/>
<dbReference type="InterPro" id="IPR036052">
    <property type="entry name" value="TrpB-like_PALP_sf"/>
</dbReference>
<dbReference type="EMBL" id="CM009294">
    <property type="protein sequence ID" value="PNT34969.1"/>
    <property type="molecule type" value="Genomic_DNA"/>
</dbReference>
<protein>
    <recommendedName>
        <fullName evidence="3">Tryptophan synthase beta chain-like PALP domain-containing protein</fullName>
    </recommendedName>
</protein>
<organism evidence="1 2">
    <name type="scientific">Populus trichocarpa</name>
    <name type="common">Western balsam poplar</name>
    <name type="synonym">Populus balsamifera subsp. trichocarpa</name>
    <dbReference type="NCBI Taxonomy" id="3694"/>
    <lineage>
        <taxon>Eukaryota</taxon>
        <taxon>Viridiplantae</taxon>
        <taxon>Streptophyta</taxon>
        <taxon>Embryophyta</taxon>
        <taxon>Tracheophyta</taxon>
        <taxon>Spermatophyta</taxon>
        <taxon>Magnoliopsida</taxon>
        <taxon>eudicotyledons</taxon>
        <taxon>Gunneridae</taxon>
        <taxon>Pentapetalae</taxon>
        <taxon>rosids</taxon>
        <taxon>fabids</taxon>
        <taxon>Malpighiales</taxon>
        <taxon>Salicaceae</taxon>
        <taxon>Saliceae</taxon>
        <taxon>Populus</taxon>
    </lineage>
</organism>
<accession>U5GE78</accession>
<dbReference type="Proteomes" id="UP000006729">
    <property type="component" value="Chromosome 5"/>
</dbReference>
<proteinExistence type="predicted"/>
<reference evidence="1 2" key="1">
    <citation type="journal article" date="2006" name="Science">
        <title>The genome of black cottonwood, Populus trichocarpa (Torr. &amp; Gray).</title>
        <authorList>
            <person name="Tuskan G.A."/>
            <person name="Difazio S."/>
            <person name="Jansson S."/>
            <person name="Bohlmann J."/>
            <person name="Grigoriev I."/>
            <person name="Hellsten U."/>
            <person name="Putnam N."/>
            <person name="Ralph S."/>
            <person name="Rombauts S."/>
            <person name="Salamov A."/>
            <person name="Schein J."/>
            <person name="Sterck L."/>
            <person name="Aerts A."/>
            <person name="Bhalerao R.R."/>
            <person name="Bhalerao R.P."/>
            <person name="Blaudez D."/>
            <person name="Boerjan W."/>
            <person name="Brun A."/>
            <person name="Brunner A."/>
            <person name="Busov V."/>
            <person name="Campbell M."/>
            <person name="Carlson J."/>
            <person name="Chalot M."/>
            <person name="Chapman J."/>
            <person name="Chen G.L."/>
            <person name="Cooper D."/>
            <person name="Coutinho P.M."/>
            <person name="Couturier J."/>
            <person name="Covert S."/>
            <person name="Cronk Q."/>
            <person name="Cunningham R."/>
            <person name="Davis J."/>
            <person name="Degroeve S."/>
            <person name="Dejardin A."/>
            <person name="Depamphilis C."/>
            <person name="Detter J."/>
            <person name="Dirks B."/>
            <person name="Dubchak I."/>
            <person name="Duplessis S."/>
            <person name="Ehlting J."/>
            <person name="Ellis B."/>
            <person name="Gendler K."/>
            <person name="Goodstein D."/>
            <person name="Gribskov M."/>
            <person name="Grimwood J."/>
            <person name="Groover A."/>
            <person name="Gunter L."/>
            <person name="Hamberger B."/>
            <person name="Heinze B."/>
            <person name="Helariutta Y."/>
            <person name="Henrissat B."/>
            <person name="Holligan D."/>
            <person name="Holt R."/>
            <person name="Huang W."/>
            <person name="Islam-Faridi N."/>
            <person name="Jones S."/>
            <person name="Jones-Rhoades M."/>
            <person name="Jorgensen R."/>
            <person name="Joshi C."/>
            <person name="Kangasjarvi J."/>
            <person name="Karlsson J."/>
            <person name="Kelleher C."/>
            <person name="Kirkpatrick R."/>
            <person name="Kirst M."/>
            <person name="Kohler A."/>
            <person name="Kalluri U."/>
            <person name="Larimer F."/>
            <person name="Leebens-Mack J."/>
            <person name="Leple J.C."/>
            <person name="Locascio P."/>
            <person name="Lou Y."/>
            <person name="Lucas S."/>
            <person name="Martin F."/>
            <person name="Montanini B."/>
            <person name="Napoli C."/>
            <person name="Nelson D.R."/>
            <person name="Nelson C."/>
            <person name="Nieminen K."/>
            <person name="Nilsson O."/>
            <person name="Pereda V."/>
            <person name="Peter G."/>
            <person name="Philippe R."/>
            <person name="Pilate G."/>
            <person name="Poliakov A."/>
            <person name="Razumovskaya J."/>
            <person name="Richardson P."/>
            <person name="Rinaldi C."/>
            <person name="Ritland K."/>
            <person name="Rouze P."/>
            <person name="Ryaboy D."/>
            <person name="Schmutz J."/>
            <person name="Schrader J."/>
            <person name="Segerman B."/>
            <person name="Shin H."/>
            <person name="Siddiqui A."/>
            <person name="Sterky F."/>
            <person name="Terry A."/>
            <person name="Tsai C.J."/>
            <person name="Uberbacher E."/>
            <person name="Unneberg P."/>
            <person name="Vahala J."/>
            <person name="Wall K."/>
            <person name="Wessler S."/>
            <person name="Yang G."/>
            <person name="Yin T."/>
            <person name="Douglas C."/>
            <person name="Marra M."/>
            <person name="Sandberg G."/>
            <person name="Van de Peer Y."/>
            <person name="Rokhsar D."/>
        </authorList>
    </citation>
    <scope>NUCLEOTIDE SEQUENCE [LARGE SCALE GENOMIC DNA]</scope>
    <source>
        <strain evidence="2">cv. Nisqually</strain>
    </source>
</reference>
<dbReference type="SUPFAM" id="SSF53686">
    <property type="entry name" value="Tryptophan synthase beta subunit-like PLP-dependent enzymes"/>
    <property type="match status" value="1"/>
</dbReference>
<dbReference type="InParanoid" id="U5GE78"/>
<sequence length="92" mass="10209">MILGITNYYFLLVPAPIFNKRCSNGVHQQRCGWLPMQHCRRARMMEPCSKRVLVEATTGNNTGTRLAFIGAVKGCKVILILPASLTDPAKGY</sequence>
<evidence type="ECO:0000313" key="1">
    <source>
        <dbReference type="EMBL" id="PNT34969.1"/>
    </source>
</evidence>
<name>U5GE78_POPTR</name>
<dbReference type="Gene3D" id="3.40.50.1100">
    <property type="match status" value="1"/>
</dbReference>